<evidence type="ECO:0000313" key="4">
    <source>
        <dbReference type="Proteomes" id="UP000092443"/>
    </source>
</evidence>
<protein>
    <submittedName>
        <fullName evidence="5">Trichohyalin-like</fullName>
    </submittedName>
</protein>
<evidence type="ECO:0000259" key="3">
    <source>
        <dbReference type="Pfam" id="PF13868"/>
    </source>
</evidence>
<dbReference type="AlphaFoldDB" id="A0A9C5ZH73"/>
<name>A0A9C5ZH73_9MUSC</name>
<organism evidence="4 5">
    <name type="scientific">Glossina fuscipes</name>
    <dbReference type="NCBI Taxonomy" id="7396"/>
    <lineage>
        <taxon>Eukaryota</taxon>
        <taxon>Metazoa</taxon>
        <taxon>Ecdysozoa</taxon>
        <taxon>Arthropoda</taxon>
        <taxon>Hexapoda</taxon>
        <taxon>Insecta</taxon>
        <taxon>Pterygota</taxon>
        <taxon>Neoptera</taxon>
        <taxon>Endopterygota</taxon>
        <taxon>Diptera</taxon>
        <taxon>Brachycera</taxon>
        <taxon>Muscomorpha</taxon>
        <taxon>Hippoboscoidea</taxon>
        <taxon>Glossinidae</taxon>
        <taxon>Glossina</taxon>
    </lineage>
</organism>
<evidence type="ECO:0000256" key="1">
    <source>
        <dbReference type="ARBA" id="ARBA00023054"/>
    </source>
</evidence>
<dbReference type="Proteomes" id="UP000092443">
    <property type="component" value="Unplaced"/>
</dbReference>
<proteinExistence type="predicted"/>
<accession>A0A9C5ZH73</accession>
<keyword evidence="1 2" id="KW-0175">Coiled coil</keyword>
<dbReference type="GeneID" id="119644760"/>
<feature type="coiled-coil region" evidence="2">
    <location>
        <begin position="122"/>
        <end position="206"/>
    </location>
</feature>
<dbReference type="RefSeq" id="XP_037900411.1">
    <property type="nucleotide sequence ID" value="XM_038044483.1"/>
</dbReference>
<reference evidence="5" key="1">
    <citation type="submission" date="2025-08" db="UniProtKB">
        <authorList>
            <consortium name="RefSeq"/>
        </authorList>
    </citation>
    <scope>IDENTIFICATION</scope>
    <source>
        <tissue evidence="5">Whole body pupa</tissue>
    </source>
</reference>
<dbReference type="KEGG" id="gfs:119644760"/>
<sequence length="443" mass="53812">MGKARWSMTNEARSANDVRSSFLARKIWAEKELVKAMYNEEALTMTESAKNIKKRNNLEICNELCNLKHEELLRERHRIRMKADKDVRDFMSELGIAKLKLAADEQRLLKEKRLEKEGELRQSEIDQRLHKMQENAELLKKEEYEQELSKATFRKELAKQIRQNEIKKLRKNEEILRDREERIKILEKFKNDQMEEQQRKRNERKECGQQIRKMIEDNALVKARERVKEIQCGKQYLRYLKDRELGREETQSTRRKKLTHLRAIGERIGLDVYKIEMEKLQRLEFLYNLHADEMKVKEERKMQEARKNEMLKTLTFREEIQRVMLESAADKEEERRNQEDELCRYKTALAEYLEEQNEQNRKNTLKRLEYRNDLRKMIELRQMKEAESAYQDKLEHDRHVNLENQRLEDVARERLSLLRVEPKAILKYLSSKVLTNEERKLFK</sequence>
<dbReference type="Pfam" id="PF13868">
    <property type="entry name" value="TPH"/>
    <property type="match status" value="1"/>
</dbReference>
<keyword evidence="4" id="KW-1185">Reference proteome</keyword>
<evidence type="ECO:0000256" key="2">
    <source>
        <dbReference type="SAM" id="Coils"/>
    </source>
</evidence>
<feature type="domain" description="Trichohyalin-plectin-homology" evidence="3">
    <location>
        <begin position="84"/>
        <end position="429"/>
    </location>
</feature>
<evidence type="ECO:0000313" key="5">
    <source>
        <dbReference type="RefSeq" id="XP_037900411.1"/>
    </source>
</evidence>
<dbReference type="InterPro" id="IPR043597">
    <property type="entry name" value="TPH_dom"/>
</dbReference>
<gene>
    <name evidence="5" type="primary">LOC119644760</name>
</gene>